<sequence length="102" mass="11404">MSEQIEAKRGPGRPRNIQEPDLPAEAVKPLRVININGIASKIGRSRTTARRLANSDPDFPTSFKLVGNEAWLEEDFDAYLRMKARRAQEAKRAKREGADDAA</sequence>
<organism evidence="2 3">
    <name type="scientific">Caballeronia arationis</name>
    <dbReference type="NCBI Taxonomy" id="1777142"/>
    <lineage>
        <taxon>Bacteria</taxon>
        <taxon>Pseudomonadati</taxon>
        <taxon>Pseudomonadota</taxon>
        <taxon>Betaproteobacteria</taxon>
        <taxon>Burkholderiales</taxon>
        <taxon>Burkholderiaceae</taxon>
        <taxon>Caballeronia</taxon>
    </lineage>
</organism>
<dbReference type="OrthoDB" id="9182156at2"/>
<comment type="caution">
    <text evidence="2">The sequence shown here is derived from an EMBL/GenBank/DDBJ whole genome shotgun (WGS) entry which is preliminary data.</text>
</comment>
<evidence type="ECO:0000313" key="3">
    <source>
        <dbReference type="Proteomes" id="UP000219522"/>
    </source>
</evidence>
<gene>
    <name evidence="2" type="ORF">SAMN05446927_7426</name>
</gene>
<dbReference type="RefSeq" id="WP_062638037.1">
    <property type="nucleotide sequence ID" value="NZ_FCOG02000028.1"/>
</dbReference>
<proteinExistence type="predicted"/>
<keyword evidence="3" id="KW-1185">Reference proteome</keyword>
<evidence type="ECO:0000256" key="1">
    <source>
        <dbReference type="SAM" id="MobiDB-lite"/>
    </source>
</evidence>
<accession>A0A7Z7IDL1</accession>
<dbReference type="EMBL" id="OCSU01000003">
    <property type="protein sequence ID" value="SOE88803.1"/>
    <property type="molecule type" value="Genomic_DNA"/>
</dbReference>
<name>A0A7Z7IDL1_9BURK</name>
<dbReference type="AlphaFoldDB" id="A0A7Z7IDL1"/>
<feature type="region of interest" description="Disordered" evidence="1">
    <location>
        <begin position="1"/>
        <end position="23"/>
    </location>
</feature>
<dbReference type="Proteomes" id="UP000219522">
    <property type="component" value="Unassembled WGS sequence"/>
</dbReference>
<reference evidence="2 3" key="1">
    <citation type="submission" date="2017-09" db="EMBL/GenBank/DDBJ databases">
        <authorList>
            <person name="Varghese N."/>
            <person name="Submissions S."/>
        </authorList>
    </citation>
    <scope>NUCLEOTIDE SEQUENCE [LARGE SCALE GENOMIC DNA]</scope>
    <source>
        <strain evidence="2 3">OK806</strain>
    </source>
</reference>
<evidence type="ECO:0008006" key="4">
    <source>
        <dbReference type="Google" id="ProtNLM"/>
    </source>
</evidence>
<evidence type="ECO:0000313" key="2">
    <source>
        <dbReference type="EMBL" id="SOE88803.1"/>
    </source>
</evidence>
<protein>
    <recommendedName>
        <fullName evidence="4">Prophage CP4-57 regulatory protein (AlpA)</fullName>
    </recommendedName>
</protein>